<protein>
    <submittedName>
        <fullName evidence="1">Uncharacterized protein</fullName>
    </submittedName>
</protein>
<gene>
    <name evidence="1" type="ORF">MM415B01035_0025</name>
</gene>
<sequence length="195" mass="20975">MADTQRTRAALQALFADNTTGQISAQDLRDFLVTALQPEFVNANDFWCSPQPDQLTTDLTTRGDHWYSQIAASDASLSFGKPCALTVLGTWSTANASQISCNAVLGIPADSYASAASNCKILRWGIVYDSSLANRLTGQVGLPLFLFSATDNSFSYTNADAWSRYIGYILPAGVGSVQTKGKFFFDPFWGVATGA</sequence>
<proteinExistence type="predicted"/>
<accession>A0A6M3ITQ4</accession>
<organism evidence="1">
    <name type="scientific">viral metagenome</name>
    <dbReference type="NCBI Taxonomy" id="1070528"/>
    <lineage>
        <taxon>unclassified sequences</taxon>
        <taxon>metagenomes</taxon>
        <taxon>organismal metagenomes</taxon>
    </lineage>
</organism>
<name>A0A6M3ITQ4_9ZZZZ</name>
<dbReference type="AlphaFoldDB" id="A0A6M3ITQ4"/>
<dbReference type="EMBL" id="MT141423">
    <property type="protein sequence ID" value="QJA60883.1"/>
    <property type="molecule type" value="Genomic_DNA"/>
</dbReference>
<reference evidence="1" key="1">
    <citation type="submission" date="2020-03" db="EMBL/GenBank/DDBJ databases">
        <title>The deep terrestrial virosphere.</title>
        <authorList>
            <person name="Holmfeldt K."/>
            <person name="Nilsson E."/>
            <person name="Simone D."/>
            <person name="Lopez-Fernandez M."/>
            <person name="Wu X."/>
            <person name="de Brujin I."/>
            <person name="Lundin D."/>
            <person name="Andersson A."/>
            <person name="Bertilsson S."/>
            <person name="Dopson M."/>
        </authorList>
    </citation>
    <scope>NUCLEOTIDE SEQUENCE</scope>
    <source>
        <strain evidence="1">MM415B01035</strain>
    </source>
</reference>
<evidence type="ECO:0000313" key="1">
    <source>
        <dbReference type="EMBL" id="QJA60883.1"/>
    </source>
</evidence>